<feature type="region of interest" description="Disordered" evidence="13">
    <location>
        <begin position="95"/>
        <end position="124"/>
    </location>
</feature>
<dbReference type="Pfam" id="PF20519">
    <property type="entry name" value="Polycystin_dom"/>
    <property type="match status" value="1"/>
</dbReference>
<keyword evidence="6" id="KW-0677">Repeat</keyword>
<feature type="region of interest" description="Disordered" evidence="13">
    <location>
        <begin position="1853"/>
        <end position="1895"/>
    </location>
</feature>
<evidence type="ECO:0000256" key="4">
    <source>
        <dbReference type="ARBA" id="ARBA00022729"/>
    </source>
</evidence>
<evidence type="ECO:0000256" key="14">
    <source>
        <dbReference type="SAM" id="Phobius"/>
    </source>
</evidence>
<evidence type="ECO:0000259" key="16">
    <source>
        <dbReference type="PROSITE" id="PS50095"/>
    </source>
</evidence>
<evidence type="ECO:0000256" key="7">
    <source>
        <dbReference type="ARBA" id="ARBA00022989"/>
    </source>
</evidence>
<dbReference type="PROSITE" id="PS50041">
    <property type="entry name" value="C_TYPE_LECTIN_2"/>
    <property type="match status" value="1"/>
</dbReference>
<feature type="compositionally biased region" description="Basic and acidic residues" evidence="13">
    <location>
        <begin position="1886"/>
        <end position="1895"/>
    </location>
</feature>
<feature type="transmembrane region" description="Helical" evidence="14">
    <location>
        <begin position="2066"/>
        <end position="2088"/>
    </location>
</feature>
<dbReference type="CDD" id="cd22831">
    <property type="entry name" value="Gal_Rha_Lectin_PKD1L2"/>
    <property type="match status" value="1"/>
</dbReference>
<feature type="domain" description="SUEL-type lectin" evidence="18">
    <location>
        <begin position="388"/>
        <end position="481"/>
    </location>
</feature>
<dbReference type="InterPro" id="IPR036392">
    <property type="entry name" value="PLAT/LH2_dom_sf"/>
</dbReference>
<keyword evidence="5" id="KW-0430">Lectin</keyword>
<evidence type="ECO:0000259" key="19">
    <source>
        <dbReference type="PROSITE" id="PS51111"/>
    </source>
</evidence>
<accession>A0AA88TX31</accession>
<dbReference type="InterPro" id="IPR003915">
    <property type="entry name" value="PKD_2"/>
</dbReference>
<dbReference type="InterPro" id="IPR016187">
    <property type="entry name" value="CTDL_fold"/>
</dbReference>
<dbReference type="SUPFAM" id="SSF49723">
    <property type="entry name" value="Lipase/lipooxygenase domain (PLAT/LH2 domain)"/>
    <property type="match status" value="1"/>
</dbReference>
<dbReference type="InterPro" id="IPR046791">
    <property type="entry name" value="Polycystin_dom"/>
</dbReference>
<dbReference type="CDD" id="cd00037">
    <property type="entry name" value="CLECT"/>
    <property type="match status" value="1"/>
</dbReference>
<dbReference type="Pfam" id="PF00059">
    <property type="entry name" value="Lectin_C"/>
    <property type="match status" value="1"/>
</dbReference>
<dbReference type="Gene3D" id="2.60.120.740">
    <property type="match status" value="1"/>
</dbReference>
<keyword evidence="7 14" id="KW-1133">Transmembrane helix</keyword>
<comment type="caution">
    <text evidence="12">Lacks conserved residue(s) required for the propagation of feature annotation.</text>
</comment>
<feature type="domain" description="PLAT" evidence="16">
    <location>
        <begin position="1622"/>
        <end position="1739"/>
    </location>
</feature>
<dbReference type="GO" id="GO:0050982">
    <property type="term" value="P:detection of mechanical stimulus"/>
    <property type="evidence" value="ECO:0007669"/>
    <property type="project" value="TreeGrafter"/>
</dbReference>
<dbReference type="SMART" id="SM00034">
    <property type="entry name" value="CLECT"/>
    <property type="match status" value="1"/>
</dbReference>
<dbReference type="Gene3D" id="2.60.60.20">
    <property type="entry name" value="PLAT/LH2 domain"/>
    <property type="match status" value="1"/>
</dbReference>
<dbReference type="InterPro" id="IPR013122">
    <property type="entry name" value="PKD1_2_channel"/>
</dbReference>
<dbReference type="Pfam" id="PF01825">
    <property type="entry name" value="GPS"/>
    <property type="match status" value="1"/>
</dbReference>
<keyword evidence="4" id="KW-0732">Signal</keyword>
<evidence type="ECO:0000256" key="1">
    <source>
        <dbReference type="ARBA" id="ARBA00004141"/>
    </source>
</evidence>
<dbReference type="Gene3D" id="2.60.220.50">
    <property type="match status" value="1"/>
</dbReference>
<keyword evidence="9" id="KW-1015">Disulfide bond</keyword>
<gene>
    <name evidence="20" type="ORF">Q8A67_002702</name>
</gene>
<dbReference type="EMBL" id="JAUYZG010000002">
    <property type="protein sequence ID" value="KAK2914303.1"/>
    <property type="molecule type" value="Genomic_DNA"/>
</dbReference>
<dbReference type="InterPro" id="IPR042060">
    <property type="entry name" value="PLAT_polycystin1"/>
</dbReference>
<comment type="similarity">
    <text evidence="2">Belongs to the polycystin family.</text>
</comment>
<sequence length="2703" mass="300245">MQHLCIPGPRVSSCTRWDPTGSSCARQSTEAAPFPTETALVRTGFPQAALVFTKSTEAATVPTRSPEAASWQFLCPPEAAPVPAKCPEAAPVFTKSPGAEPVPARSTEAVPAPESAIVDGGSPEEVPLLGKSTEAASVRTETVLVCTGSQGQFLCPPGSQSHLLSPQSSTCVLEQQKTSFKQGTPVPVCSSQGAPVSTRTILKEKKWSIPEHLRQQKPEAFFDRNHFSTPKEYALSFHVISIWSDDEEVFSCPEHQQTFESSCYEFVALQRSFLSAQTWCERGGGHLAFIQNDETQQFLQKHLQLEQEWWIGLAPVSTNLTLDSAATEGPLSWLDGSDVSYSNWLQEPSLNASCGYIRRDSGFQWETTSNCSQELYFICEFESGRSLACANHNATLQCGSGQVIEIDDSFYGRKTVHYCKSTHAPSHDSPQQEECSWVDIVDTVSEHCHGLQVCQAAADISSFGEPCPVLGSYLSVEYHCKDALHLLMSKLAAVFDNITITVKWLLHPFQGNLTCTLNAGDGHIIDNYSPEEMENVVHKYSHAGVYTVMVECSTSEWHVSAYKSITIQELLGEFGTIKCHSMNQSTDYSSCKALYNNPLRIQVALDAGTNVTYKIQHGNTELASTSTIKGIVPHNIPISPEVQQKLGPGCHQLTVVALNEVTAVDRSTILELCLLEPVEGLIVDVEPKHEQCPVHALYVNVSLAQGAPVQLHFLVSGTNHTFSEMHEMLHGSPQVFLISNTIQGELNVVVRAENSFSSMEMDGGNTTVYCHNETVNRHEEDMISEHVKTARASILKITVDPEVPVIGTTSIKLYVDGLEDDSAIWKCNEACPCSDEVKNKDYEISEACLPPVYSFSVYTVYTKSHGVTQFGTKCITVIPRENLKLSVTCSNCNPVNVADGVNLQLQCEGCQKIVWFFESTKDFAGSLSRCHSESVKKPLIQKAEGSSSFIIESDVLRKAKQDITVVVYAIKDSLSGSARYTVPIADTSSIEDSTLPTTVSPSSHTTDKSLNSVVLSPPSCIISPLVGDVLSPFKISCTVDPSFCKSGSCIFCFKNTRGNYFYCGAEPTVESLYLPLGDKHNNYRLMVDITVKNAAGVTADTAVTTQVKDTSSNHTVGDLQALVSNQVSQLKQQGRLTGAALAQMFQSVSDRLNDALPEEQHDSVKKQLRQQMLQNLSAATSSFPPKNPAEVQMSADVVVGLTAKGHELTYTAQLQATYLLTNLSKSLASLMLSGKDFSEQILQASTPIIDAVSNIIKAPSSTSKQNEISSQLLNTVDNVQSALLIGKKVNQEPIILISSAFGLYVNRISSDGLQKQPFKIQNNSSASFILPSLGSNVLSPDEPVDVRMTSFGINPFSWHEGEHISGSVGSLSLTKMNGSVIPVANLTEEIEILLPRTEVAEVNQTLLELANFSTVVINVTAPNISLVFKLDPSEETSLQLLLGFQDYPNDTNYEARIQLPQDGDSEEERYTWVLNPTEMTIEVGVYYLLVRPVVSAGVNLTNASVFITTIAAHCLYWDEIKANWSGDGCRVGPHTTTLVTQCLCTHLTFFGSSFFVMPNVVDVSRTAELFATFVNNPVVVCFVGAIILAYLLVVIWARRKDIQDAVKVKVTVLEDNDPLAEYRYLLSINTGHRRGASTSSQVTVTLQGTEGESEPHHLTDPEKPVFERGGLDMFLLTTPFSLGELQSIRLWHDNSGQHPAWYVNKVMVQDLENGQKWHFLCNSWLSIDLGECTLDKVFPVATEMDLKRFSNLFFMKTAKDFRDGHIWFSVISRPPSSNFTRVQRVSCCFSLLLCTMLTSIMFWGIPSDPSEQTMDLGQIEFTWQQVMIGIQSSIIMFPINLLIVSIFRNARPREQKSKSSSKQQSKIDPKKHSKTGRVSPNQPPDNNHKEITPDTVIKDIKRIAQSLYKVMRRPVPRTELDSTKTDINNLLSLVEEIICQHNRVGNEFYTDSSKKEQTFTASLDCVNLKETSFCESSERNEKHSVYNQYLYKQLQNVERELRLLGPSSFSKPDSYNQAVLQVQGMKNLLEPHVSSCSVSGLHTRSSSPTEGNSGDSKKCCQKGLPWWFVFVGWFLVLATSGVSAYFTMMYGLTYGKERSISWLISMVVSFFESLFITQPVKVLGFAVFFALVLKTVDQEDYGDVPIDGSLPNTDDPDAIRIARRDSTCSFYQPPPPTDIEKMRNNMIKEQKVFALIREILIYVGFLWMLLLVAYGQRDPHAYYLTHHIRQSFSNGISDTMNHKDILNWAKSSLLSNLFGQYPGFITDGNSKLVGNARLRQVRVKKDSCKIAKTMQFSVPDCHAPYSWEAEDMGSYSPGWNRTKNVNGSKIVLTPWHYQTQAKLRANPVWGGLALYKGGGFVVELGPDQKNASSLLQYLFDNIWLDVYTRAVFVEFTVYNANVNLFCIVTLIFETTGVGAFQYRSEVQTVHLYQSTGGFHVFVMASEAIYFLFILYYMFVQGKLMKQQKWAYFGSKWNLLELAIIILSWSALSVFVKRTILGNRDIEYYQNNKDMFASFNETATADAVLGYLIAFLVLLATIKLWHLLRLNPKLHMITSTLQRAWTDISGFIVVMTIMFLAYSIACNLMYGWRLYSYRTLLEAAQTIICLQLGIFNYDEVLDYNPVLGAFLIGSCIIFMTFVVLNLFISVILVAFNEEQLHPTPSEEEEIVDLMLMKICSLLGIKCNKKLINADASMTTASVIS</sequence>
<evidence type="ECO:0000256" key="11">
    <source>
        <dbReference type="PIRSR" id="PIRSR603915-2"/>
    </source>
</evidence>
<dbReference type="Pfam" id="PF02010">
    <property type="entry name" value="REJ"/>
    <property type="match status" value="1"/>
</dbReference>
<comment type="caution">
    <text evidence="20">The sequence shown here is derived from an EMBL/GenBank/DDBJ whole genome shotgun (WGS) entry which is preliminary data.</text>
</comment>
<dbReference type="GO" id="GO:0030246">
    <property type="term" value="F:carbohydrate binding"/>
    <property type="evidence" value="ECO:0007669"/>
    <property type="project" value="UniProtKB-KW"/>
</dbReference>
<evidence type="ECO:0000256" key="5">
    <source>
        <dbReference type="ARBA" id="ARBA00022734"/>
    </source>
</evidence>
<dbReference type="Pfam" id="PF08016">
    <property type="entry name" value="PKD_channel"/>
    <property type="match status" value="1"/>
</dbReference>
<dbReference type="PRINTS" id="PR01433">
    <property type="entry name" value="POLYCYSTIN2"/>
</dbReference>
<name>A0AA88TX31_9TELE</name>
<evidence type="ECO:0008006" key="22">
    <source>
        <dbReference type="Google" id="ProtNLM"/>
    </source>
</evidence>
<feature type="transmembrane region" description="Helical" evidence="14">
    <location>
        <begin position="2527"/>
        <end position="2547"/>
    </location>
</feature>
<dbReference type="PANTHER" id="PTHR10877:SF134">
    <property type="entry name" value="POLYCYSTIN-1-LIKE PROTEIN 2"/>
    <property type="match status" value="1"/>
</dbReference>
<evidence type="ECO:0000256" key="6">
    <source>
        <dbReference type="ARBA" id="ARBA00022737"/>
    </source>
</evidence>
<evidence type="ECO:0000256" key="12">
    <source>
        <dbReference type="PROSITE-ProRule" id="PRU00152"/>
    </source>
</evidence>
<dbReference type="SMART" id="SM00303">
    <property type="entry name" value="GPS"/>
    <property type="match status" value="1"/>
</dbReference>
<dbReference type="GO" id="GO:0005509">
    <property type="term" value="F:calcium ion binding"/>
    <property type="evidence" value="ECO:0007669"/>
    <property type="project" value="InterPro"/>
</dbReference>
<dbReference type="InterPro" id="IPR000203">
    <property type="entry name" value="GPS"/>
</dbReference>
<dbReference type="PROSITE" id="PS50228">
    <property type="entry name" value="SUEL_LECTIN"/>
    <property type="match status" value="1"/>
</dbReference>
<dbReference type="Gene3D" id="3.10.100.10">
    <property type="entry name" value="Mannose-Binding Protein A, subunit A"/>
    <property type="match status" value="1"/>
</dbReference>
<evidence type="ECO:0000256" key="10">
    <source>
        <dbReference type="ARBA" id="ARBA00023180"/>
    </source>
</evidence>
<evidence type="ECO:0000259" key="17">
    <source>
        <dbReference type="PROSITE" id="PS50221"/>
    </source>
</evidence>
<feature type="transmembrane region" description="Helical" evidence="14">
    <location>
        <begin position="1825"/>
        <end position="1847"/>
    </location>
</feature>
<organism evidence="20 21">
    <name type="scientific">Cirrhinus molitorella</name>
    <name type="common">mud carp</name>
    <dbReference type="NCBI Taxonomy" id="172907"/>
    <lineage>
        <taxon>Eukaryota</taxon>
        <taxon>Metazoa</taxon>
        <taxon>Chordata</taxon>
        <taxon>Craniata</taxon>
        <taxon>Vertebrata</taxon>
        <taxon>Euteleostomi</taxon>
        <taxon>Actinopterygii</taxon>
        <taxon>Neopterygii</taxon>
        <taxon>Teleostei</taxon>
        <taxon>Ostariophysi</taxon>
        <taxon>Cypriniformes</taxon>
        <taxon>Cyprinidae</taxon>
        <taxon>Labeoninae</taxon>
        <taxon>Labeonini</taxon>
        <taxon>Cirrhinus</taxon>
    </lineage>
</organism>
<keyword evidence="10" id="KW-0325">Glycoprotein</keyword>
<feature type="transmembrane region" description="Helical" evidence="14">
    <location>
        <begin position="2100"/>
        <end position="2133"/>
    </location>
</feature>
<feature type="disulfide bond" evidence="11">
    <location>
        <begin position="2288"/>
        <end position="2301"/>
    </location>
</feature>
<dbReference type="InterPro" id="IPR016186">
    <property type="entry name" value="C-type_lectin-like/link_sf"/>
</dbReference>
<feature type="transmembrane region" description="Helical" evidence="14">
    <location>
        <begin position="1577"/>
        <end position="1597"/>
    </location>
</feature>
<feature type="domain" description="C-type lectin" evidence="15">
    <location>
        <begin position="259"/>
        <end position="380"/>
    </location>
</feature>
<dbReference type="GO" id="GO:0016020">
    <property type="term" value="C:membrane"/>
    <property type="evidence" value="ECO:0007669"/>
    <property type="project" value="UniProtKB-SubCell"/>
</dbReference>
<keyword evidence="21" id="KW-1185">Reference proteome</keyword>
<dbReference type="InterPro" id="IPR051223">
    <property type="entry name" value="Polycystin"/>
</dbReference>
<dbReference type="FunFam" id="1.10.287.70:FF:000086">
    <property type="entry name" value="Polycystic kidney disease 2"/>
    <property type="match status" value="1"/>
</dbReference>
<dbReference type="InterPro" id="IPR014010">
    <property type="entry name" value="REJ_dom"/>
</dbReference>
<dbReference type="SMART" id="SM00308">
    <property type="entry name" value="LH2"/>
    <property type="match status" value="1"/>
</dbReference>
<dbReference type="GO" id="GO:0005262">
    <property type="term" value="F:calcium channel activity"/>
    <property type="evidence" value="ECO:0007669"/>
    <property type="project" value="TreeGrafter"/>
</dbReference>
<dbReference type="PANTHER" id="PTHR10877">
    <property type="entry name" value="POLYCYSTIN FAMILY MEMBER"/>
    <property type="match status" value="1"/>
</dbReference>
<evidence type="ECO:0000259" key="15">
    <source>
        <dbReference type="PROSITE" id="PS50041"/>
    </source>
</evidence>
<feature type="transmembrane region" description="Helical" evidence="14">
    <location>
        <begin position="2625"/>
        <end position="2654"/>
    </location>
</feature>
<dbReference type="Pfam" id="PF02140">
    <property type="entry name" value="SUEL_Lectin"/>
    <property type="match status" value="1"/>
</dbReference>
<feature type="transmembrane region" description="Helical" evidence="14">
    <location>
        <begin position="2478"/>
        <end position="2495"/>
    </location>
</feature>
<protein>
    <recommendedName>
        <fullName evidence="22">Polycystic kidney disease protein 1-like 2</fullName>
    </recommendedName>
</protein>
<feature type="domain" description="GAIN-B" evidence="17">
    <location>
        <begin position="1428"/>
        <end position="1564"/>
    </location>
</feature>
<evidence type="ECO:0000256" key="9">
    <source>
        <dbReference type="ARBA" id="ARBA00023157"/>
    </source>
</evidence>
<evidence type="ECO:0000256" key="2">
    <source>
        <dbReference type="ARBA" id="ARBA00007200"/>
    </source>
</evidence>
<dbReference type="SUPFAM" id="SSF56436">
    <property type="entry name" value="C-type lectin-like"/>
    <property type="match status" value="1"/>
</dbReference>
<evidence type="ECO:0000313" key="20">
    <source>
        <dbReference type="EMBL" id="KAK2914303.1"/>
    </source>
</evidence>
<dbReference type="Proteomes" id="UP001187343">
    <property type="component" value="Unassembled WGS sequence"/>
</dbReference>
<evidence type="ECO:0000313" key="21">
    <source>
        <dbReference type="Proteomes" id="UP001187343"/>
    </source>
</evidence>
<feature type="transmembrane region" description="Helical" evidence="14">
    <location>
        <begin position="2438"/>
        <end position="2458"/>
    </location>
</feature>
<keyword evidence="8 14" id="KW-0472">Membrane</keyword>
<evidence type="ECO:0000256" key="3">
    <source>
        <dbReference type="ARBA" id="ARBA00022692"/>
    </source>
</evidence>
<evidence type="ECO:0000256" key="13">
    <source>
        <dbReference type="SAM" id="MobiDB-lite"/>
    </source>
</evidence>
<feature type="domain" description="REJ" evidence="19">
    <location>
        <begin position="1055"/>
        <end position="1355"/>
    </location>
</feature>
<comment type="subcellular location">
    <subcellularLocation>
        <location evidence="1">Membrane</location>
        <topology evidence="1">Multi-pass membrane protein</topology>
    </subcellularLocation>
</comment>
<dbReference type="CDD" id="cd01752">
    <property type="entry name" value="PLAT_polycystin"/>
    <property type="match status" value="1"/>
</dbReference>
<dbReference type="PROSITE" id="PS51111">
    <property type="entry name" value="REJ"/>
    <property type="match status" value="1"/>
</dbReference>
<dbReference type="InterPro" id="IPR046338">
    <property type="entry name" value="GAIN_dom_sf"/>
</dbReference>
<evidence type="ECO:0000259" key="18">
    <source>
        <dbReference type="PROSITE" id="PS50228"/>
    </source>
</evidence>
<dbReference type="PROSITE" id="PS50095">
    <property type="entry name" value="PLAT"/>
    <property type="match status" value="1"/>
</dbReference>
<dbReference type="InterPro" id="IPR057244">
    <property type="entry name" value="GAIN_B"/>
</dbReference>
<dbReference type="InterPro" id="IPR000922">
    <property type="entry name" value="Lectin_gal-bd_dom"/>
</dbReference>
<dbReference type="Pfam" id="PF01477">
    <property type="entry name" value="PLAT"/>
    <property type="match status" value="1"/>
</dbReference>
<proteinExistence type="inferred from homology"/>
<feature type="transmembrane region" description="Helical" evidence="14">
    <location>
        <begin position="2192"/>
        <end position="2214"/>
    </location>
</feature>
<dbReference type="InterPro" id="IPR002859">
    <property type="entry name" value="PKD/REJ-like"/>
</dbReference>
<feature type="transmembrane region" description="Helical" evidence="14">
    <location>
        <begin position="2567"/>
        <end position="2589"/>
    </location>
</feature>
<dbReference type="PROSITE" id="PS50221">
    <property type="entry name" value="GAIN_B"/>
    <property type="match status" value="1"/>
</dbReference>
<keyword evidence="3 14" id="KW-0812">Transmembrane</keyword>
<dbReference type="InterPro" id="IPR043159">
    <property type="entry name" value="Lectin_gal-bd_sf"/>
</dbReference>
<dbReference type="FunFam" id="2.60.60.20:FF:000008">
    <property type="entry name" value="Polycystic kidney disease 1-like 2, isoform CRA_a"/>
    <property type="match status" value="1"/>
</dbReference>
<dbReference type="InterPro" id="IPR001304">
    <property type="entry name" value="C-type_lectin-like"/>
</dbReference>
<feature type="transmembrane region" description="Helical" evidence="14">
    <location>
        <begin position="1785"/>
        <end position="1805"/>
    </location>
</feature>
<dbReference type="InterPro" id="IPR001024">
    <property type="entry name" value="PLAT/LH2_dom"/>
</dbReference>
<evidence type="ECO:0000256" key="8">
    <source>
        <dbReference type="ARBA" id="ARBA00023136"/>
    </source>
</evidence>
<reference evidence="20" key="1">
    <citation type="submission" date="2023-08" db="EMBL/GenBank/DDBJ databases">
        <title>Chromosome-level Genome Assembly of mud carp (Cirrhinus molitorella).</title>
        <authorList>
            <person name="Liu H."/>
        </authorList>
    </citation>
    <scope>NUCLEOTIDE SEQUENCE</scope>
    <source>
        <strain evidence="20">Prfri</strain>
        <tissue evidence="20">Muscle</tissue>
    </source>
</reference>